<organism evidence="1 2">
    <name type="scientific">Caerostris extrusa</name>
    <name type="common">Bark spider</name>
    <name type="synonym">Caerostris bankana</name>
    <dbReference type="NCBI Taxonomy" id="172846"/>
    <lineage>
        <taxon>Eukaryota</taxon>
        <taxon>Metazoa</taxon>
        <taxon>Ecdysozoa</taxon>
        <taxon>Arthropoda</taxon>
        <taxon>Chelicerata</taxon>
        <taxon>Arachnida</taxon>
        <taxon>Araneae</taxon>
        <taxon>Araneomorphae</taxon>
        <taxon>Entelegynae</taxon>
        <taxon>Araneoidea</taxon>
        <taxon>Araneidae</taxon>
        <taxon>Caerostris</taxon>
    </lineage>
</organism>
<sequence length="102" mass="11242">MGRQRHTKSITCFTPIPYAGLGGKSSMHPYFPRTITETPGSCAVGLALGGRWPDRQTIVKRRAPTAADTRGIRRVPDLAFPFSPSWGHFVPILKPIVMPAER</sequence>
<evidence type="ECO:0000313" key="2">
    <source>
        <dbReference type="Proteomes" id="UP001054945"/>
    </source>
</evidence>
<accession>A0AAV4UP94</accession>
<protein>
    <submittedName>
        <fullName evidence="1">Uncharacterized protein</fullName>
    </submittedName>
</protein>
<reference evidence="1 2" key="1">
    <citation type="submission" date="2021-06" db="EMBL/GenBank/DDBJ databases">
        <title>Caerostris extrusa draft genome.</title>
        <authorList>
            <person name="Kono N."/>
            <person name="Arakawa K."/>
        </authorList>
    </citation>
    <scope>NUCLEOTIDE SEQUENCE [LARGE SCALE GENOMIC DNA]</scope>
</reference>
<comment type="caution">
    <text evidence="1">The sequence shown here is derived from an EMBL/GenBank/DDBJ whole genome shotgun (WGS) entry which is preliminary data.</text>
</comment>
<proteinExistence type="predicted"/>
<dbReference type="EMBL" id="BPLR01013215">
    <property type="protein sequence ID" value="GIY59558.1"/>
    <property type="molecule type" value="Genomic_DNA"/>
</dbReference>
<keyword evidence="2" id="KW-1185">Reference proteome</keyword>
<name>A0AAV4UP94_CAEEX</name>
<evidence type="ECO:0000313" key="1">
    <source>
        <dbReference type="EMBL" id="GIY59558.1"/>
    </source>
</evidence>
<dbReference type="Proteomes" id="UP001054945">
    <property type="component" value="Unassembled WGS sequence"/>
</dbReference>
<gene>
    <name evidence="1" type="ORF">CEXT_369791</name>
</gene>
<dbReference type="AlphaFoldDB" id="A0AAV4UP94"/>